<protein>
    <recommendedName>
        <fullName evidence="1">Retrovirus-related Pol polyprotein from transposon TNT 1-94-like beta-barrel domain-containing protein</fullName>
    </recommendedName>
</protein>
<accession>A0A4Y2FCB9</accession>
<evidence type="ECO:0000313" key="2">
    <source>
        <dbReference type="EMBL" id="GBM38096.1"/>
    </source>
</evidence>
<evidence type="ECO:0000313" key="3">
    <source>
        <dbReference type="Proteomes" id="UP000499080"/>
    </source>
</evidence>
<keyword evidence="3" id="KW-1185">Reference proteome</keyword>
<name>A0A4Y2FCB9_ARAVE</name>
<dbReference type="Pfam" id="PF22936">
    <property type="entry name" value="Pol_BBD"/>
    <property type="match status" value="1"/>
</dbReference>
<dbReference type="AlphaFoldDB" id="A0A4Y2FCB9"/>
<dbReference type="EMBL" id="BGPR01000858">
    <property type="protein sequence ID" value="GBM38096.1"/>
    <property type="molecule type" value="Genomic_DNA"/>
</dbReference>
<comment type="caution">
    <text evidence="2">The sequence shown here is derived from an EMBL/GenBank/DDBJ whole genome shotgun (WGS) entry which is preliminary data.</text>
</comment>
<dbReference type="OrthoDB" id="2596766at2759"/>
<gene>
    <name evidence="2" type="ORF">AVEN_40971_1</name>
</gene>
<sequence>MSLAIGNKDCTVGGIGTIRFLVKYKDYFDEMTFSDVLHNPKLRINLLSGSRLEKKGAHFVGSKGKIHVYNKDWNKEFLVVRRENLYFFKPTKYIAPKPKVINSVSNKTSNEKECINGNMARTALPY</sequence>
<proteinExistence type="predicted"/>
<organism evidence="2 3">
    <name type="scientific">Araneus ventricosus</name>
    <name type="common">Orbweaver spider</name>
    <name type="synonym">Epeira ventricosa</name>
    <dbReference type="NCBI Taxonomy" id="182803"/>
    <lineage>
        <taxon>Eukaryota</taxon>
        <taxon>Metazoa</taxon>
        <taxon>Ecdysozoa</taxon>
        <taxon>Arthropoda</taxon>
        <taxon>Chelicerata</taxon>
        <taxon>Arachnida</taxon>
        <taxon>Araneae</taxon>
        <taxon>Araneomorphae</taxon>
        <taxon>Entelegynae</taxon>
        <taxon>Araneoidea</taxon>
        <taxon>Araneidae</taxon>
        <taxon>Araneus</taxon>
    </lineage>
</organism>
<dbReference type="InterPro" id="IPR054722">
    <property type="entry name" value="PolX-like_BBD"/>
</dbReference>
<evidence type="ECO:0000259" key="1">
    <source>
        <dbReference type="Pfam" id="PF22936"/>
    </source>
</evidence>
<dbReference type="Proteomes" id="UP000499080">
    <property type="component" value="Unassembled WGS sequence"/>
</dbReference>
<feature type="domain" description="Retrovirus-related Pol polyprotein from transposon TNT 1-94-like beta-barrel" evidence="1">
    <location>
        <begin position="6"/>
        <end position="56"/>
    </location>
</feature>
<reference evidence="2 3" key="1">
    <citation type="journal article" date="2019" name="Sci. Rep.">
        <title>Orb-weaving spider Araneus ventricosus genome elucidates the spidroin gene catalogue.</title>
        <authorList>
            <person name="Kono N."/>
            <person name="Nakamura H."/>
            <person name="Ohtoshi R."/>
            <person name="Moran D.A.P."/>
            <person name="Shinohara A."/>
            <person name="Yoshida Y."/>
            <person name="Fujiwara M."/>
            <person name="Mori M."/>
            <person name="Tomita M."/>
            <person name="Arakawa K."/>
        </authorList>
    </citation>
    <scope>NUCLEOTIDE SEQUENCE [LARGE SCALE GENOMIC DNA]</scope>
</reference>